<name>A0A210R0D9_MIZYE</name>
<evidence type="ECO:0000259" key="4">
    <source>
        <dbReference type="Pfam" id="PF15295"/>
    </source>
</evidence>
<dbReference type="AlphaFoldDB" id="A0A210R0D9"/>
<dbReference type="InterPro" id="IPR029311">
    <property type="entry name" value="CCDC50_N"/>
</dbReference>
<evidence type="ECO:0000256" key="2">
    <source>
        <dbReference type="SAM" id="Coils"/>
    </source>
</evidence>
<sequence length="598" mass="68391">MAEAADHKRGRDTMPRQGKVENVCKQWLVHEDGALAYEIQNKEIERHYGINRFNRRTVRDDIPVAKVLQTDEEVRQQEERYSELQALRVQADEDQEIARRVMEEIEGEETARQRQRELHDEEIARIAQEKEKQKYERYLEKKRGKDLKKERHILEKQLEQHMVEARLASGEEGLDDAMQGMHVSTAGERGSFSGRQVNGGRKLTPGGFIEDDGDFSDFFAVPDHVDDSQKKVIQEMQDEELARLLQEQEHKRTKAEVDRSKLKEIEEQDERLAKIIQEQDKLRMKRAKQRKKQQQQEEHRRQQQMTNSSPAARPLPDLPGQRLSSSDSPMPPVQRPAERTRLRRDSFLQGIDSSQIPPPSVSGDTLQSRQSGRLSRPIDLPQDSVQNVERWLAGTTTAADPADVHHHMLPSPSPPGSYHSEEEMPPYRPPQPPKHVSVINTASPPNPAHRGRNQTEEEPCYAVSNTMYNIAAAIDPTYKRRQHQIHEETDVKIPIQLASSLPTSGEMDLEWDLNVRGSLRRPKGTWNPGSNYHTTEGSLQRDDSFTDEGPVLNPWQPVQGQRRSASDRNKRPKKSVASTSATAATTKGQKNNSSCKQQ</sequence>
<keyword evidence="1 2" id="KW-0175">Coiled coil</keyword>
<feature type="coiled-coil region" evidence="2">
    <location>
        <begin position="67"/>
        <end position="94"/>
    </location>
</feature>
<evidence type="ECO:0000313" key="5">
    <source>
        <dbReference type="EMBL" id="OWF54459.1"/>
    </source>
</evidence>
<feature type="compositionally biased region" description="Polar residues" evidence="3">
    <location>
        <begin position="362"/>
        <end position="373"/>
    </location>
</feature>
<feature type="domain" description="Coiled-coil" evidence="4">
    <location>
        <begin position="19"/>
        <end position="137"/>
    </location>
</feature>
<protein>
    <submittedName>
        <fullName evidence="5">Coiled-coil domain-containing protein 50</fullName>
    </submittedName>
</protein>
<proteinExistence type="predicted"/>
<feature type="compositionally biased region" description="Low complexity" evidence="3">
    <location>
        <begin position="575"/>
        <end position="587"/>
    </location>
</feature>
<keyword evidence="6" id="KW-1185">Reference proteome</keyword>
<gene>
    <name evidence="5" type="ORF">KP79_PYT21618</name>
</gene>
<dbReference type="PANTHER" id="PTHR22115:SF4">
    <property type="entry name" value="COILED-COIL DOMAIN-CONTAINING PROTEIN"/>
    <property type="match status" value="1"/>
</dbReference>
<dbReference type="EMBL" id="NEDP02001044">
    <property type="protein sequence ID" value="OWF54459.1"/>
    <property type="molecule type" value="Genomic_DNA"/>
</dbReference>
<accession>A0A210R0D9</accession>
<organism evidence="5 6">
    <name type="scientific">Mizuhopecten yessoensis</name>
    <name type="common">Japanese scallop</name>
    <name type="synonym">Patinopecten yessoensis</name>
    <dbReference type="NCBI Taxonomy" id="6573"/>
    <lineage>
        <taxon>Eukaryota</taxon>
        <taxon>Metazoa</taxon>
        <taxon>Spiralia</taxon>
        <taxon>Lophotrochozoa</taxon>
        <taxon>Mollusca</taxon>
        <taxon>Bivalvia</taxon>
        <taxon>Autobranchia</taxon>
        <taxon>Pteriomorphia</taxon>
        <taxon>Pectinida</taxon>
        <taxon>Pectinoidea</taxon>
        <taxon>Pectinidae</taxon>
        <taxon>Mizuhopecten</taxon>
    </lineage>
</organism>
<dbReference type="InterPro" id="IPR039303">
    <property type="entry name" value="CCDC50"/>
</dbReference>
<reference evidence="5 6" key="1">
    <citation type="journal article" date="2017" name="Nat. Ecol. Evol.">
        <title>Scallop genome provides insights into evolution of bilaterian karyotype and development.</title>
        <authorList>
            <person name="Wang S."/>
            <person name="Zhang J."/>
            <person name="Jiao W."/>
            <person name="Li J."/>
            <person name="Xun X."/>
            <person name="Sun Y."/>
            <person name="Guo X."/>
            <person name="Huan P."/>
            <person name="Dong B."/>
            <person name="Zhang L."/>
            <person name="Hu X."/>
            <person name="Sun X."/>
            <person name="Wang J."/>
            <person name="Zhao C."/>
            <person name="Wang Y."/>
            <person name="Wang D."/>
            <person name="Huang X."/>
            <person name="Wang R."/>
            <person name="Lv J."/>
            <person name="Li Y."/>
            <person name="Zhang Z."/>
            <person name="Liu B."/>
            <person name="Lu W."/>
            <person name="Hui Y."/>
            <person name="Liang J."/>
            <person name="Zhou Z."/>
            <person name="Hou R."/>
            <person name="Li X."/>
            <person name="Liu Y."/>
            <person name="Li H."/>
            <person name="Ning X."/>
            <person name="Lin Y."/>
            <person name="Zhao L."/>
            <person name="Xing Q."/>
            <person name="Dou J."/>
            <person name="Li Y."/>
            <person name="Mao J."/>
            <person name="Guo H."/>
            <person name="Dou H."/>
            <person name="Li T."/>
            <person name="Mu C."/>
            <person name="Jiang W."/>
            <person name="Fu Q."/>
            <person name="Fu X."/>
            <person name="Miao Y."/>
            <person name="Liu J."/>
            <person name="Yu Q."/>
            <person name="Li R."/>
            <person name="Liao H."/>
            <person name="Li X."/>
            <person name="Kong Y."/>
            <person name="Jiang Z."/>
            <person name="Chourrout D."/>
            <person name="Li R."/>
            <person name="Bao Z."/>
        </authorList>
    </citation>
    <scope>NUCLEOTIDE SEQUENCE [LARGE SCALE GENOMIC DNA]</scope>
    <source>
        <strain evidence="5 6">PY_sf001</strain>
    </source>
</reference>
<feature type="compositionally biased region" description="Basic residues" evidence="3">
    <location>
        <begin position="283"/>
        <end position="293"/>
    </location>
</feature>
<feature type="region of interest" description="Disordered" evidence="3">
    <location>
        <begin position="243"/>
        <end position="382"/>
    </location>
</feature>
<dbReference type="PANTHER" id="PTHR22115">
    <property type="entry name" value="C3ORF6 PROTEIN-RELATED"/>
    <property type="match status" value="1"/>
</dbReference>
<evidence type="ECO:0000256" key="3">
    <source>
        <dbReference type="SAM" id="MobiDB-lite"/>
    </source>
</evidence>
<feature type="region of interest" description="Disordered" evidence="3">
    <location>
        <begin position="520"/>
        <end position="598"/>
    </location>
</feature>
<feature type="compositionally biased region" description="Polar residues" evidence="3">
    <location>
        <begin position="527"/>
        <end position="538"/>
    </location>
</feature>
<evidence type="ECO:0000313" key="6">
    <source>
        <dbReference type="Proteomes" id="UP000242188"/>
    </source>
</evidence>
<dbReference type="Proteomes" id="UP000242188">
    <property type="component" value="Unassembled WGS sequence"/>
</dbReference>
<feature type="compositionally biased region" description="Basic and acidic residues" evidence="3">
    <location>
        <begin position="336"/>
        <end position="346"/>
    </location>
</feature>
<feature type="compositionally biased region" description="Polar residues" evidence="3">
    <location>
        <begin position="588"/>
        <end position="598"/>
    </location>
</feature>
<feature type="region of interest" description="Disordered" evidence="3">
    <location>
        <begin position="398"/>
        <end position="456"/>
    </location>
</feature>
<feature type="compositionally biased region" description="Basic and acidic residues" evidence="3">
    <location>
        <begin position="243"/>
        <end position="282"/>
    </location>
</feature>
<dbReference type="OrthoDB" id="9994767at2759"/>
<dbReference type="Pfam" id="PF15295">
    <property type="entry name" value="CCDC50_N"/>
    <property type="match status" value="1"/>
</dbReference>
<comment type="caution">
    <text evidence="5">The sequence shown here is derived from an EMBL/GenBank/DDBJ whole genome shotgun (WGS) entry which is preliminary data.</text>
</comment>
<evidence type="ECO:0000256" key="1">
    <source>
        <dbReference type="ARBA" id="ARBA00023054"/>
    </source>
</evidence>